<evidence type="ECO:0000313" key="9">
    <source>
        <dbReference type="EMBL" id="PSL40777.1"/>
    </source>
</evidence>
<dbReference type="AlphaFoldDB" id="A0A2P8H3J6"/>
<sequence>MQKKFYEEIPFVRAIACIMVVFVHVSSGTITAANGSINTLNLYLYELPRLGTPIFAVISAFLLFGSVNRRGFNIKHFLTSRTTKIVLPFIIWTLIYLSFKKYFYSNEIFPDAQSTAKYFLVGTGYYHLYFMITVIQFYIMFPLLQLIRNRKMLLGFFFVSLLVNLYWFTGSKIHTGIDLLDIIIGHRSFLLNWIGFFMFGAVLVSYYSEILKFVKRQKVVLFVSAILIFLALCLEIDPNNIFTSSRPINLLYVPIFVLFLLSIQGLIAKVPFILSGLNIIGNYSMGIYLVHPMVKGILRRNTPPSFWEPELILVTIGIVLLTSLIIVHLIMFLPKANYLIPIGKAKRNSPVVKENLSTSVSNSL</sequence>
<reference evidence="9 10" key="1">
    <citation type="submission" date="2018-03" db="EMBL/GenBank/DDBJ databases">
        <title>Genomic Encyclopedia of Type Strains, Phase III (KMG-III): the genomes of soil and plant-associated and newly described type strains.</title>
        <authorList>
            <person name="Whitman W."/>
        </authorList>
    </citation>
    <scope>NUCLEOTIDE SEQUENCE [LARGE SCALE GENOMIC DNA]</scope>
    <source>
        <strain evidence="9 10">CGMCC 1.12259</strain>
    </source>
</reference>
<accession>A0A2P8H3J6</accession>
<evidence type="ECO:0000256" key="6">
    <source>
        <dbReference type="ARBA" id="ARBA00023136"/>
    </source>
</evidence>
<keyword evidence="9" id="KW-0012">Acyltransferase</keyword>
<evidence type="ECO:0000256" key="5">
    <source>
        <dbReference type="ARBA" id="ARBA00022989"/>
    </source>
</evidence>
<feature type="transmembrane region" description="Helical" evidence="7">
    <location>
        <begin position="47"/>
        <end position="64"/>
    </location>
</feature>
<dbReference type="GO" id="GO:0005886">
    <property type="term" value="C:plasma membrane"/>
    <property type="evidence" value="ECO:0007669"/>
    <property type="project" value="UniProtKB-SubCell"/>
</dbReference>
<feature type="transmembrane region" description="Helical" evidence="7">
    <location>
        <begin position="153"/>
        <end position="169"/>
    </location>
</feature>
<dbReference type="Proteomes" id="UP000242682">
    <property type="component" value="Unassembled WGS sequence"/>
</dbReference>
<keyword evidence="4 7" id="KW-0812">Transmembrane</keyword>
<evidence type="ECO:0000313" key="10">
    <source>
        <dbReference type="Proteomes" id="UP000242682"/>
    </source>
</evidence>
<comment type="caution">
    <text evidence="9">The sequence shown here is derived from an EMBL/GenBank/DDBJ whole genome shotgun (WGS) entry which is preliminary data.</text>
</comment>
<proteinExistence type="inferred from homology"/>
<protein>
    <submittedName>
        <fullName evidence="9">Surface polysaccharide O-acyltransferase-like enzyme</fullName>
    </submittedName>
</protein>
<gene>
    <name evidence="9" type="ORF">B0H99_104239</name>
</gene>
<feature type="transmembrane region" description="Helical" evidence="7">
    <location>
        <begin position="124"/>
        <end position="141"/>
    </location>
</feature>
<feature type="transmembrane region" description="Helical" evidence="7">
    <location>
        <begin position="311"/>
        <end position="333"/>
    </location>
</feature>
<keyword evidence="6 7" id="KW-0472">Membrane</keyword>
<feature type="transmembrane region" description="Helical" evidence="7">
    <location>
        <begin position="219"/>
        <end position="237"/>
    </location>
</feature>
<evidence type="ECO:0000259" key="8">
    <source>
        <dbReference type="Pfam" id="PF01757"/>
    </source>
</evidence>
<keyword evidence="3" id="KW-1003">Cell membrane</keyword>
<feature type="transmembrane region" description="Helical" evidence="7">
    <location>
        <begin position="189"/>
        <end position="207"/>
    </location>
</feature>
<evidence type="ECO:0000256" key="4">
    <source>
        <dbReference type="ARBA" id="ARBA00022692"/>
    </source>
</evidence>
<feature type="domain" description="Acyltransferase 3" evidence="8">
    <location>
        <begin position="11"/>
        <end position="325"/>
    </location>
</feature>
<dbReference type="PANTHER" id="PTHR40074:SF2">
    <property type="entry name" value="O-ACETYLTRANSFERASE WECH"/>
    <property type="match status" value="1"/>
</dbReference>
<comment type="subcellular location">
    <subcellularLocation>
        <location evidence="1">Cell membrane</location>
        <topology evidence="1">Multi-pass membrane protein</topology>
    </subcellularLocation>
</comment>
<dbReference type="OrthoDB" id="65129at2"/>
<dbReference type="EMBL" id="PYAT01000004">
    <property type="protein sequence ID" value="PSL40777.1"/>
    <property type="molecule type" value="Genomic_DNA"/>
</dbReference>
<evidence type="ECO:0000256" key="7">
    <source>
        <dbReference type="SAM" id="Phobius"/>
    </source>
</evidence>
<comment type="similarity">
    <text evidence="2">Belongs to the acyltransferase 3 family.</text>
</comment>
<feature type="transmembrane region" description="Helical" evidence="7">
    <location>
        <begin position="272"/>
        <end position="291"/>
    </location>
</feature>
<feature type="transmembrane region" description="Helical" evidence="7">
    <location>
        <begin position="12"/>
        <end position="35"/>
    </location>
</feature>
<keyword evidence="5 7" id="KW-1133">Transmembrane helix</keyword>
<dbReference type="InterPro" id="IPR002656">
    <property type="entry name" value="Acyl_transf_3_dom"/>
</dbReference>
<keyword evidence="10" id="KW-1185">Reference proteome</keyword>
<feature type="transmembrane region" description="Helical" evidence="7">
    <location>
        <begin position="85"/>
        <end position="104"/>
    </location>
</feature>
<feature type="transmembrane region" description="Helical" evidence="7">
    <location>
        <begin position="249"/>
        <end position="267"/>
    </location>
</feature>
<dbReference type="RefSeq" id="WP_106532986.1">
    <property type="nucleotide sequence ID" value="NZ_PYAT01000004.1"/>
</dbReference>
<name>A0A2P8H3J6_9BACL</name>
<evidence type="ECO:0000256" key="1">
    <source>
        <dbReference type="ARBA" id="ARBA00004651"/>
    </source>
</evidence>
<evidence type="ECO:0000256" key="2">
    <source>
        <dbReference type="ARBA" id="ARBA00007400"/>
    </source>
</evidence>
<evidence type="ECO:0000256" key="3">
    <source>
        <dbReference type="ARBA" id="ARBA00022475"/>
    </source>
</evidence>
<dbReference type="GO" id="GO:0016413">
    <property type="term" value="F:O-acetyltransferase activity"/>
    <property type="evidence" value="ECO:0007669"/>
    <property type="project" value="TreeGrafter"/>
</dbReference>
<keyword evidence="9" id="KW-0808">Transferase</keyword>
<organism evidence="9 10">
    <name type="scientific">Planomicrobium soli</name>
    <dbReference type="NCBI Taxonomy" id="1176648"/>
    <lineage>
        <taxon>Bacteria</taxon>
        <taxon>Bacillati</taxon>
        <taxon>Bacillota</taxon>
        <taxon>Bacilli</taxon>
        <taxon>Bacillales</taxon>
        <taxon>Caryophanaceae</taxon>
        <taxon>Planomicrobium</taxon>
    </lineage>
</organism>
<dbReference type="GO" id="GO:0009246">
    <property type="term" value="P:enterobacterial common antigen biosynthetic process"/>
    <property type="evidence" value="ECO:0007669"/>
    <property type="project" value="TreeGrafter"/>
</dbReference>
<dbReference type="Pfam" id="PF01757">
    <property type="entry name" value="Acyl_transf_3"/>
    <property type="match status" value="1"/>
</dbReference>
<dbReference type="PANTHER" id="PTHR40074">
    <property type="entry name" value="O-ACETYLTRANSFERASE WECH"/>
    <property type="match status" value="1"/>
</dbReference>